<evidence type="ECO:0000256" key="1">
    <source>
        <dbReference type="ARBA" id="ARBA00006987"/>
    </source>
</evidence>
<dbReference type="PIRSF" id="PIRSF017082">
    <property type="entry name" value="YflP"/>
    <property type="match status" value="1"/>
</dbReference>
<dbReference type="Pfam" id="PF03401">
    <property type="entry name" value="TctC"/>
    <property type="match status" value="1"/>
</dbReference>
<dbReference type="InterPro" id="IPR042100">
    <property type="entry name" value="Bug_dom1"/>
</dbReference>
<reference evidence="2 3" key="1">
    <citation type="submission" date="2021-03" db="EMBL/GenBank/DDBJ databases">
        <authorList>
            <person name="So Y."/>
        </authorList>
    </citation>
    <scope>NUCLEOTIDE SEQUENCE [LARGE SCALE GENOMIC DNA]</scope>
    <source>
        <strain evidence="2 3">PWR1</strain>
    </source>
</reference>
<dbReference type="Proteomes" id="UP000680815">
    <property type="component" value="Unassembled WGS sequence"/>
</dbReference>
<keyword evidence="3" id="KW-1185">Reference proteome</keyword>
<dbReference type="Gene3D" id="3.40.190.10">
    <property type="entry name" value="Periplasmic binding protein-like II"/>
    <property type="match status" value="1"/>
</dbReference>
<gene>
    <name evidence="2" type="ORF">J5Y09_10055</name>
</gene>
<evidence type="ECO:0000313" key="2">
    <source>
        <dbReference type="EMBL" id="MBP0464256.1"/>
    </source>
</evidence>
<protein>
    <submittedName>
        <fullName evidence="2">Tripartite tricarboxylate transporter substrate binding protein</fullName>
    </submittedName>
</protein>
<organism evidence="2 3">
    <name type="scientific">Roseomonas nitratireducens</name>
    <dbReference type="NCBI Taxonomy" id="2820810"/>
    <lineage>
        <taxon>Bacteria</taxon>
        <taxon>Pseudomonadati</taxon>
        <taxon>Pseudomonadota</taxon>
        <taxon>Alphaproteobacteria</taxon>
        <taxon>Acetobacterales</taxon>
        <taxon>Roseomonadaceae</taxon>
        <taxon>Roseomonas</taxon>
    </lineage>
</organism>
<comment type="similarity">
    <text evidence="1">Belongs to the UPF0065 (bug) family.</text>
</comment>
<dbReference type="Gene3D" id="3.40.190.150">
    <property type="entry name" value="Bordetella uptake gene, domain 1"/>
    <property type="match status" value="1"/>
</dbReference>
<accession>A0ABS4ASE7</accession>
<dbReference type="PANTHER" id="PTHR42928">
    <property type="entry name" value="TRICARBOXYLATE-BINDING PROTEIN"/>
    <property type="match status" value="1"/>
</dbReference>
<proteinExistence type="inferred from homology"/>
<dbReference type="EMBL" id="JAGIYZ010000008">
    <property type="protein sequence ID" value="MBP0464256.1"/>
    <property type="molecule type" value="Genomic_DNA"/>
</dbReference>
<comment type="caution">
    <text evidence="2">The sequence shown here is derived from an EMBL/GenBank/DDBJ whole genome shotgun (WGS) entry which is preliminary data.</text>
</comment>
<dbReference type="CDD" id="cd07012">
    <property type="entry name" value="PBP2_Bug_TTT"/>
    <property type="match status" value="1"/>
</dbReference>
<dbReference type="PANTHER" id="PTHR42928:SF5">
    <property type="entry name" value="BLR1237 PROTEIN"/>
    <property type="match status" value="1"/>
</dbReference>
<dbReference type="SUPFAM" id="SSF53850">
    <property type="entry name" value="Periplasmic binding protein-like II"/>
    <property type="match status" value="1"/>
</dbReference>
<name>A0ABS4ASE7_9PROT</name>
<dbReference type="RefSeq" id="WP_209351630.1">
    <property type="nucleotide sequence ID" value="NZ_JAGIYZ010000008.1"/>
</dbReference>
<evidence type="ECO:0000313" key="3">
    <source>
        <dbReference type="Proteomes" id="UP000680815"/>
    </source>
</evidence>
<sequence>MGITGTGATRRGVILGTAGTLLAAPAIAQQGYPDRAVRLVIPFGGGGQTDIVSRVTAEALSQRLGQPVVADNRPGGAGNLAAEAVARAPADGYTVLVATLGTNSGLNALLYRNVGYDSARDFTPVGMFCTTSNLLIVHNSIPGNSFADIVAWIRANPGRFNFASAGVGAITHLVMEDVGARLNLDMTHVPYRQTTNAMTDLLAGRVHARCLGLPEGEPLRTAQSVRPIAVTTPGPRPEWPGVEPMSNVIPGFEASSYFGLAVPSRTPPEIVARLNAALQDALKDETVRAAYRRVGADPADPHPPEVFADRAKREGERWATLIRRLNLVAE</sequence>
<dbReference type="InterPro" id="IPR005064">
    <property type="entry name" value="BUG"/>
</dbReference>